<dbReference type="Proteomes" id="UP000002037">
    <property type="component" value="Unassembled WGS sequence"/>
</dbReference>
<dbReference type="InterPro" id="IPR001932">
    <property type="entry name" value="PPM-type_phosphatase-like_dom"/>
</dbReference>
<proteinExistence type="predicted"/>
<dbReference type="KEGG" id="ctp:CTRG_02655"/>
<dbReference type="GO" id="GO:0004722">
    <property type="term" value="F:protein serine/threonine phosphatase activity"/>
    <property type="evidence" value="ECO:0007669"/>
    <property type="project" value="InterPro"/>
</dbReference>
<dbReference type="PANTHER" id="PTHR13832">
    <property type="entry name" value="PROTEIN PHOSPHATASE 2C"/>
    <property type="match status" value="1"/>
</dbReference>
<dbReference type="PROSITE" id="PS51746">
    <property type="entry name" value="PPM_2"/>
    <property type="match status" value="1"/>
</dbReference>
<reference evidence="2 3" key="1">
    <citation type="journal article" date="2009" name="Nature">
        <title>Evolution of pathogenicity and sexual reproduction in eight Candida genomes.</title>
        <authorList>
            <person name="Butler G."/>
            <person name="Rasmussen M.D."/>
            <person name="Lin M.F."/>
            <person name="Santos M.A."/>
            <person name="Sakthikumar S."/>
            <person name="Munro C.A."/>
            <person name="Rheinbay E."/>
            <person name="Grabherr M."/>
            <person name="Forche A."/>
            <person name="Reedy J.L."/>
            <person name="Agrafioti I."/>
            <person name="Arnaud M.B."/>
            <person name="Bates S."/>
            <person name="Brown A.J."/>
            <person name="Brunke S."/>
            <person name="Costanzo M.C."/>
            <person name="Fitzpatrick D.A."/>
            <person name="de Groot P.W."/>
            <person name="Harris D."/>
            <person name="Hoyer L.L."/>
            <person name="Hube B."/>
            <person name="Klis F.M."/>
            <person name="Kodira C."/>
            <person name="Lennard N."/>
            <person name="Logue M.E."/>
            <person name="Martin R."/>
            <person name="Neiman A.M."/>
            <person name="Nikolaou E."/>
            <person name="Quail M.A."/>
            <person name="Quinn J."/>
            <person name="Santos M.C."/>
            <person name="Schmitzberger F.F."/>
            <person name="Sherlock G."/>
            <person name="Shah P."/>
            <person name="Silverstein K.A."/>
            <person name="Skrzypek M.S."/>
            <person name="Soll D."/>
            <person name="Staggs R."/>
            <person name="Stansfield I."/>
            <person name="Stumpf M.P."/>
            <person name="Sudbery P.E."/>
            <person name="Srikantha T."/>
            <person name="Zeng Q."/>
            <person name="Berman J."/>
            <person name="Berriman M."/>
            <person name="Heitman J."/>
            <person name="Gow N.A."/>
            <person name="Lorenz M.C."/>
            <person name="Birren B.W."/>
            <person name="Kellis M."/>
            <person name="Cuomo C.A."/>
        </authorList>
    </citation>
    <scope>NUCLEOTIDE SEQUENCE [LARGE SCALE GENOMIC DNA]</scope>
    <source>
        <strain evidence="3">ATCC MYA-3404 / T1</strain>
    </source>
</reference>
<dbReference type="PANTHER" id="PTHR13832:SF589">
    <property type="entry name" value="[PYRUVATE DEHYDROGENASE [ACETYL-TRANSFERRING]]-PHOSPHATASE 2, MITOCHONDRIAL"/>
    <property type="match status" value="1"/>
</dbReference>
<dbReference type="Pfam" id="PF00481">
    <property type="entry name" value="PP2C"/>
    <property type="match status" value="1"/>
</dbReference>
<dbReference type="SUPFAM" id="SSF81606">
    <property type="entry name" value="PP2C-like"/>
    <property type="match status" value="1"/>
</dbReference>
<dbReference type="STRING" id="294747.C5M8D3"/>
<dbReference type="EMBL" id="GG692397">
    <property type="protein sequence ID" value="EER33837.1"/>
    <property type="molecule type" value="Genomic_DNA"/>
</dbReference>
<keyword evidence="3" id="KW-1185">Reference proteome</keyword>
<dbReference type="InterPro" id="IPR015655">
    <property type="entry name" value="PP2C"/>
</dbReference>
<dbReference type="eggNOG" id="KOG0698">
    <property type="taxonomic scope" value="Eukaryota"/>
</dbReference>
<dbReference type="RefSeq" id="XP_002548358.1">
    <property type="nucleotide sequence ID" value="XM_002548312.1"/>
</dbReference>
<dbReference type="InterPro" id="IPR036457">
    <property type="entry name" value="PPM-type-like_dom_sf"/>
</dbReference>
<feature type="domain" description="PPM-type phosphatase" evidence="1">
    <location>
        <begin position="53"/>
        <end position="399"/>
    </location>
</feature>
<dbReference type="CDD" id="cd00143">
    <property type="entry name" value="PP2Cc"/>
    <property type="match status" value="1"/>
</dbReference>
<name>C5M8D3_CANTT</name>
<dbReference type="HOGENOM" id="CLU_021251_0_0_1"/>
<evidence type="ECO:0000313" key="2">
    <source>
        <dbReference type="EMBL" id="EER33837.1"/>
    </source>
</evidence>
<protein>
    <recommendedName>
        <fullName evidence="1">PPM-type phosphatase domain-containing protein</fullName>
    </recommendedName>
</protein>
<gene>
    <name evidence="2" type="ORF">CTRG_02655</name>
</gene>
<accession>C5M8D3</accession>
<dbReference type="AlphaFoldDB" id="C5M8D3"/>
<dbReference type="OrthoDB" id="416093at2759"/>
<dbReference type="GeneID" id="8297378"/>
<organism evidence="2 3">
    <name type="scientific">Candida tropicalis (strain ATCC MYA-3404 / T1)</name>
    <name type="common">Yeast</name>
    <dbReference type="NCBI Taxonomy" id="294747"/>
    <lineage>
        <taxon>Eukaryota</taxon>
        <taxon>Fungi</taxon>
        <taxon>Dikarya</taxon>
        <taxon>Ascomycota</taxon>
        <taxon>Saccharomycotina</taxon>
        <taxon>Pichiomycetes</taxon>
        <taxon>Debaryomycetaceae</taxon>
        <taxon>Candida/Lodderomyces clade</taxon>
        <taxon>Candida</taxon>
    </lineage>
</organism>
<evidence type="ECO:0000259" key="1">
    <source>
        <dbReference type="PROSITE" id="PS51746"/>
    </source>
</evidence>
<evidence type="ECO:0000313" key="3">
    <source>
        <dbReference type="Proteomes" id="UP000002037"/>
    </source>
</evidence>
<sequence length="428" mass="48347">MLIRLKPHSPTTFQVRHVSNTVTFTAMAVTNRFSSSPSKIGKLRVPILKSPSHLGHCTNRLRRLSNEDNFSGNLLNINDSQVFAFTIYDGHGGAQCSSYMADNLSGIIEDSGHLVEDKSKREELFKTYAKNIGGYWKRWYKHREKSVENWKKQKLELKNFPGDDLSVRVPLSYLDADYKFFSQEQKSGSTCTSALIETIYSKPGTFQPFFENYFFNRHTISRLSIAHVGDTRAILVDKEGISHQLTTDHHPSNPMEAQRLRKYAANFFMTDSFGEERFISLANTRAFGDVDYKDVGVTAEPDFNQYIIGDSAAISEFLTPEEIQKHTIGGLGGDESFIVLCSDGVTNVLTDQEIADIVMTNVNLRGQTFATPQWCAQEIIKFVEYVGGDDNATCMVIRLNGWGNWPTIDRTGELRQARLDDYNPRGGR</sequence>
<dbReference type="VEuPathDB" id="FungiDB:CTRG_02655"/>
<dbReference type="SMART" id="SM00332">
    <property type="entry name" value="PP2Cc"/>
    <property type="match status" value="1"/>
</dbReference>
<dbReference type="Gene3D" id="3.60.40.10">
    <property type="entry name" value="PPM-type phosphatase domain"/>
    <property type="match status" value="1"/>
</dbReference>